<feature type="chain" id="PRO_5045590726" evidence="2">
    <location>
        <begin position="21"/>
        <end position="387"/>
    </location>
</feature>
<protein>
    <submittedName>
        <fullName evidence="3">Uncharacterized protein</fullName>
    </submittedName>
</protein>
<gene>
    <name evidence="3" type="ORF">PCOR1329_LOCUS61601</name>
</gene>
<comment type="caution">
    <text evidence="3">The sequence shown here is derived from an EMBL/GenBank/DDBJ whole genome shotgun (WGS) entry which is preliminary data.</text>
</comment>
<dbReference type="Proteomes" id="UP001189429">
    <property type="component" value="Unassembled WGS sequence"/>
</dbReference>
<organism evidence="3 4">
    <name type="scientific">Prorocentrum cordatum</name>
    <dbReference type="NCBI Taxonomy" id="2364126"/>
    <lineage>
        <taxon>Eukaryota</taxon>
        <taxon>Sar</taxon>
        <taxon>Alveolata</taxon>
        <taxon>Dinophyceae</taxon>
        <taxon>Prorocentrales</taxon>
        <taxon>Prorocentraceae</taxon>
        <taxon>Prorocentrum</taxon>
    </lineage>
</organism>
<feature type="compositionally biased region" description="Pro residues" evidence="1">
    <location>
        <begin position="151"/>
        <end position="200"/>
    </location>
</feature>
<evidence type="ECO:0000256" key="2">
    <source>
        <dbReference type="SAM" id="SignalP"/>
    </source>
</evidence>
<feature type="region of interest" description="Disordered" evidence="1">
    <location>
        <begin position="151"/>
        <end position="220"/>
    </location>
</feature>
<keyword evidence="2" id="KW-0732">Signal</keyword>
<evidence type="ECO:0000313" key="3">
    <source>
        <dbReference type="EMBL" id="CAK0877578.1"/>
    </source>
</evidence>
<name>A0ABN9VVF9_9DINO</name>
<sequence>MKSTWLMIVSVLSSSVGGAAMSIRSINQDASNSYESMNSTNPALAPAFRKTINGEVASVGCSCTVSMYEHYLSSEYGCAGSNTGTVISYSTVGSWIGVMSGISSLVLSGSCTMITNVNQGYTYTPGAYCYPLPTGNDNIGSVLLSCAGTPSPTPYPTPSPTPSPTPYPTPHPTTFPTPFPTPGPTPSPTYPAGWPTPHPTFPVASPSAGGAGGSVSATGDPHLQNVLGQRFDLMKPGKHVLISIPRGRHKNALFRVEADARQMGGQCADMYFQELNVTGEWVEATGSSGLNFKAQGVYDEQPKWLKFGKVQIKVAHGRTLNGDRYLNFYVKHLGHSGFAVGGLLGEDDHTEAAMPSEACVHHVSLLQVLPDSSQSAPVFSVAEASFA</sequence>
<proteinExistence type="predicted"/>
<feature type="signal peptide" evidence="2">
    <location>
        <begin position="1"/>
        <end position="20"/>
    </location>
</feature>
<keyword evidence="4" id="KW-1185">Reference proteome</keyword>
<evidence type="ECO:0000256" key="1">
    <source>
        <dbReference type="SAM" id="MobiDB-lite"/>
    </source>
</evidence>
<evidence type="ECO:0000313" key="4">
    <source>
        <dbReference type="Proteomes" id="UP001189429"/>
    </source>
</evidence>
<dbReference type="EMBL" id="CAUYUJ010017752">
    <property type="protein sequence ID" value="CAK0877578.1"/>
    <property type="molecule type" value="Genomic_DNA"/>
</dbReference>
<accession>A0ABN9VVF9</accession>
<reference evidence="3" key="1">
    <citation type="submission" date="2023-10" db="EMBL/GenBank/DDBJ databases">
        <authorList>
            <person name="Chen Y."/>
            <person name="Shah S."/>
            <person name="Dougan E. K."/>
            <person name="Thang M."/>
            <person name="Chan C."/>
        </authorList>
    </citation>
    <scope>NUCLEOTIDE SEQUENCE [LARGE SCALE GENOMIC DNA]</scope>
</reference>